<dbReference type="AlphaFoldDB" id="A0ABC8US23"/>
<feature type="transmembrane region" description="Helical" evidence="10">
    <location>
        <begin position="21"/>
        <end position="42"/>
    </location>
</feature>
<evidence type="ECO:0000313" key="12">
    <source>
        <dbReference type="Proteomes" id="UP001642360"/>
    </source>
</evidence>
<comment type="subcellular location">
    <subcellularLocation>
        <location evidence="1">Endomembrane system</location>
        <topology evidence="1">Multi-pass membrane protein</topology>
    </subcellularLocation>
</comment>
<feature type="binding site" evidence="8">
    <location>
        <position position="106"/>
    </location>
    <ligand>
        <name>UDP-alpha-D-glucose</name>
        <dbReference type="ChEBI" id="CHEBI:58885"/>
    </ligand>
</feature>
<feature type="transmembrane region" description="Helical" evidence="10">
    <location>
        <begin position="588"/>
        <end position="608"/>
    </location>
</feature>
<feature type="binding site" evidence="8">
    <location>
        <position position="135"/>
    </location>
    <ligand>
        <name>UDP-alpha-D-glucose</name>
        <dbReference type="ChEBI" id="CHEBI:58885"/>
    </ligand>
</feature>
<feature type="transmembrane region" description="Helical" evidence="10">
    <location>
        <begin position="641"/>
        <end position="660"/>
    </location>
</feature>
<keyword evidence="6 10" id="KW-0472">Membrane</keyword>
<evidence type="ECO:0008006" key="13">
    <source>
        <dbReference type="Google" id="ProtNLM"/>
    </source>
</evidence>
<dbReference type="Pfam" id="PF03552">
    <property type="entry name" value="Cellulose_synt"/>
    <property type="match status" value="2"/>
</dbReference>
<evidence type="ECO:0000256" key="4">
    <source>
        <dbReference type="ARBA" id="ARBA00022692"/>
    </source>
</evidence>
<keyword evidence="3" id="KW-0808">Transferase</keyword>
<evidence type="ECO:0000256" key="1">
    <source>
        <dbReference type="ARBA" id="ARBA00004127"/>
    </source>
</evidence>
<evidence type="ECO:0000256" key="9">
    <source>
        <dbReference type="PIRSR" id="PIRSR605150-3"/>
    </source>
</evidence>
<evidence type="ECO:0000313" key="11">
    <source>
        <dbReference type="EMBL" id="CAK9183875.1"/>
    </source>
</evidence>
<feature type="transmembrane region" description="Helical" evidence="10">
    <location>
        <begin position="550"/>
        <end position="567"/>
    </location>
</feature>
<feature type="transmembrane region" description="Helical" evidence="10">
    <location>
        <begin position="48"/>
        <end position="68"/>
    </location>
</feature>
<protein>
    <recommendedName>
        <fullName evidence="13">Cellulose synthase-like protein G2</fullName>
    </recommendedName>
</protein>
<dbReference type="InterPro" id="IPR029044">
    <property type="entry name" value="Nucleotide-diphossugar_trans"/>
</dbReference>
<evidence type="ECO:0000256" key="2">
    <source>
        <dbReference type="ARBA" id="ARBA00022676"/>
    </source>
</evidence>
<dbReference type="Proteomes" id="UP001642360">
    <property type="component" value="Unassembled WGS sequence"/>
</dbReference>
<dbReference type="GO" id="GO:0012505">
    <property type="term" value="C:endomembrane system"/>
    <property type="evidence" value="ECO:0007669"/>
    <property type="project" value="UniProtKB-SubCell"/>
</dbReference>
<dbReference type="EMBL" id="CAUOFW020008791">
    <property type="protein sequence ID" value="CAK9183875.1"/>
    <property type="molecule type" value="Genomic_DNA"/>
</dbReference>
<reference evidence="11 12" key="1">
    <citation type="submission" date="2024-02" db="EMBL/GenBank/DDBJ databases">
        <authorList>
            <person name="Vignale AGUSTIN F."/>
            <person name="Sosa J E."/>
            <person name="Modenutti C."/>
        </authorList>
    </citation>
    <scope>NUCLEOTIDE SEQUENCE [LARGE SCALE GENOMIC DNA]</scope>
</reference>
<feature type="binding site" evidence="8">
    <location>
        <position position="105"/>
    </location>
    <ligand>
        <name>UDP-alpha-D-glucose</name>
        <dbReference type="ChEBI" id="CHEBI:58885"/>
    </ligand>
</feature>
<keyword evidence="12" id="KW-1185">Reference proteome</keyword>
<dbReference type="Gene3D" id="3.90.550.10">
    <property type="entry name" value="Spore Coat Polysaccharide Biosynthesis Protein SpsA, Chain A"/>
    <property type="match status" value="2"/>
</dbReference>
<proteinExistence type="predicted"/>
<feature type="binding site" evidence="9">
    <location>
        <position position="257"/>
    </location>
    <ligand>
        <name>Mn(2+)</name>
        <dbReference type="ChEBI" id="CHEBI:29035"/>
    </ligand>
</feature>
<keyword evidence="7" id="KW-0961">Cell wall biogenesis/degradation</keyword>
<evidence type="ECO:0000256" key="5">
    <source>
        <dbReference type="ARBA" id="ARBA00022989"/>
    </source>
</evidence>
<dbReference type="PANTHER" id="PTHR13301">
    <property type="entry name" value="X-BOX TRANSCRIPTION FACTOR-RELATED"/>
    <property type="match status" value="1"/>
</dbReference>
<evidence type="ECO:0000256" key="7">
    <source>
        <dbReference type="ARBA" id="ARBA00023316"/>
    </source>
</evidence>
<dbReference type="GO" id="GO:0071555">
    <property type="term" value="P:cell wall organization"/>
    <property type="evidence" value="ECO:0007669"/>
    <property type="project" value="UniProtKB-KW"/>
</dbReference>
<dbReference type="InterPro" id="IPR005150">
    <property type="entry name" value="Cellulose_synth"/>
</dbReference>
<name>A0ABC8US23_9AQUA</name>
<comment type="caution">
    <text evidence="11">The sequence shown here is derived from an EMBL/GenBank/DDBJ whole genome shotgun (WGS) entry which is preliminary data.</text>
</comment>
<feature type="transmembrane region" description="Helical" evidence="10">
    <location>
        <begin position="672"/>
        <end position="690"/>
    </location>
</feature>
<organism evidence="11 12">
    <name type="scientific">Ilex paraguariensis</name>
    <name type="common">yerba mate</name>
    <dbReference type="NCBI Taxonomy" id="185542"/>
    <lineage>
        <taxon>Eukaryota</taxon>
        <taxon>Viridiplantae</taxon>
        <taxon>Streptophyta</taxon>
        <taxon>Embryophyta</taxon>
        <taxon>Tracheophyta</taxon>
        <taxon>Spermatophyta</taxon>
        <taxon>Magnoliopsida</taxon>
        <taxon>eudicotyledons</taxon>
        <taxon>Gunneridae</taxon>
        <taxon>Pentapetalae</taxon>
        <taxon>asterids</taxon>
        <taxon>campanulids</taxon>
        <taxon>Aquifoliales</taxon>
        <taxon>Aquifoliaceae</taxon>
        <taxon>Ilex</taxon>
    </lineage>
</organism>
<evidence type="ECO:0000256" key="6">
    <source>
        <dbReference type="ARBA" id="ARBA00023136"/>
    </source>
</evidence>
<accession>A0ABC8US23</accession>
<keyword evidence="5 10" id="KW-1133">Transmembrane helix</keyword>
<keyword evidence="2" id="KW-0328">Glycosyltransferase</keyword>
<dbReference type="FunFam" id="3.90.550.10:FF:000194">
    <property type="entry name" value="Cellulose synthase-like protein G2 isoform A"/>
    <property type="match status" value="1"/>
</dbReference>
<feature type="binding site" evidence="9">
    <location>
        <position position="281"/>
    </location>
    <ligand>
        <name>Mn(2+)</name>
        <dbReference type="ChEBI" id="CHEBI:29035"/>
    </ligand>
</feature>
<keyword evidence="4 10" id="KW-0812">Transmembrane</keyword>
<evidence type="ECO:0000256" key="10">
    <source>
        <dbReference type="SAM" id="Phobius"/>
    </source>
</evidence>
<gene>
    <name evidence="11" type="ORF">ILEXP_LOCUS54171</name>
</gene>
<evidence type="ECO:0000256" key="8">
    <source>
        <dbReference type="PIRSR" id="PIRSR605150-2"/>
    </source>
</evidence>
<dbReference type="SUPFAM" id="SSF53448">
    <property type="entry name" value="Nucleotide-diphospho-sugar transferases"/>
    <property type="match status" value="1"/>
</dbReference>
<dbReference type="GO" id="GO:0016757">
    <property type="term" value="F:glycosyltransferase activity"/>
    <property type="evidence" value="ECO:0007669"/>
    <property type="project" value="UniProtKB-KW"/>
</dbReference>
<evidence type="ECO:0000256" key="3">
    <source>
        <dbReference type="ARBA" id="ARBA00022679"/>
    </source>
</evidence>
<feature type="transmembrane region" description="Helical" evidence="10">
    <location>
        <begin position="511"/>
        <end position="530"/>
    </location>
</feature>
<sequence>MATSSLHSCTVHRSRATINRLHIFFHFTALIALLYYRISHLFHGDVPFLSWSLMFIAELILSFIWLLTQPFRWRPVTRSVYPENLPGDEALPGVDVFICTCDPKKEPILEVMNTVLSAMALDYPVDKLAVYLSDDGGTALTLHAVKEACSFARSWLPFCRKYGIKTRCPEAYFSSFGDDERLSLWSDEFKADEEEIKLAYEIFKKEVEKSGIADSMVHDRPPCVQVIHDNRKDDQIKMPLLFYVSREKRPSQPHNFKAGALNALLRISGIMSNAPYLLVLDCDMYCNDPTSARQAMCFHLDPQMSRSLAFVQYPQMFYNLARNDIYDGQARSAFKTKWQGMDGLQGPAYTGTGYYMKKKALYGSPDQKDEFLLEPAKNFGLSSKFIASLAGGSNKQDIEGKGVVSDAILEEARTLASCTFEKNTEWGKEIGYSYGCLLESTMTGYLLHCRGWTSAYLYPKRPCFLGCTTIDLKDSLVQQMKWSSGLIQVGLSKICPLTYGLSRMSILHSMCYGYFFFSSLGCIALLLYAIVPQLGLFSGVSMFPKVSDPWFAVFAIVYTSSICQHLYEVLSSGGSFTTWRNEYRMWMIRLVTACLFGCLDFLLKLLGITKESFRLTNKAVEQDKLEKYNKGKFHFQGAEMFMIPLRLLVILNLVCFVGGMKRVLIEGDFEGMFGQCFLSSLILFFSYPILESLLPRRGK</sequence>